<dbReference type="RefSeq" id="WP_109396036.1">
    <property type="nucleotide sequence ID" value="NZ_JASVWJ010000006.1"/>
</dbReference>
<accession>A0AAW7CLX3</accession>
<proteinExistence type="predicted"/>
<keyword evidence="1" id="KW-0812">Transmembrane</keyword>
<evidence type="ECO:0000313" key="3">
    <source>
        <dbReference type="Proteomes" id="UP001224739"/>
    </source>
</evidence>
<dbReference type="AlphaFoldDB" id="A0AAW7CLX3"/>
<feature type="transmembrane region" description="Helical" evidence="1">
    <location>
        <begin position="7"/>
        <end position="26"/>
    </location>
</feature>
<name>A0AAW7CLX3_9GAMM</name>
<dbReference type="GeneID" id="83612159"/>
<dbReference type="EMBL" id="JASVWL010000003">
    <property type="protein sequence ID" value="MDL5354538.1"/>
    <property type="molecule type" value="Genomic_DNA"/>
</dbReference>
<gene>
    <name evidence="2" type="ORF">QSH02_06740</name>
</gene>
<keyword evidence="1" id="KW-1133">Transmembrane helix</keyword>
<organism evidence="2 3">
    <name type="scientific">Proteus faecis</name>
    <dbReference type="NCBI Taxonomy" id="2050967"/>
    <lineage>
        <taxon>Bacteria</taxon>
        <taxon>Pseudomonadati</taxon>
        <taxon>Pseudomonadota</taxon>
        <taxon>Gammaproteobacteria</taxon>
        <taxon>Enterobacterales</taxon>
        <taxon>Morganellaceae</taxon>
        <taxon>Proteus</taxon>
    </lineage>
</organism>
<comment type="caution">
    <text evidence="2">The sequence shown here is derived from an EMBL/GenBank/DDBJ whole genome shotgun (WGS) entry which is preliminary data.</text>
</comment>
<evidence type="ECO:0000256" key="1">
    <source>
        <dbReference type="SAM" id="Phobius"/>
    </source>
</evidence>
<sequence length="244" mass="28265">MTKKIRFIFLFLTIALLSFMIILKYLESSPLATWHFYGNNGEYVTGHYYPPAEDNATDTVISIPEKPTKEGLTITHWDNCNIDLNIDNKTLSISYFNNGLIQASLSTKDTSDITLTELYFYQPDDMHWSINRLKDGTYKGWIWDNVANQLISVRYQEDKTTIIDGTKYTLMPESYWLFQHWANGMLVEEYTLDDLPAKDGFIPDIDKQRLAHAKAELQTTVNELVVPLNLPFNLMLWDNSLCKL</sequence>
<evidence type="ECO:0000313" key="2">
    <source>
        <dbReference type="EMBL" id="MDL5354538.1"/>
    </source>
</evidence>
<keyword evidence="1" id="KW-0472">Membrane</keyword>
<reference evidence="2" key="1">
    <citation type="submission" date="2023-06" db="EMBL/GenBank/DDBJ databases">
        <title>Acute promotion of culturable opportunistic pathogens and persistent increase of antibiotic resistance following antibiotic exposure in mouse gut microbiota.</title>
        <authorList>
            <person name="Li L."/>
            <person name="Wang B."/>
            <person name="Sun Y."/>
            <person name="Wang M."/>
            <person name="Xu H."/>
        </authorList>
    </citation>
    <scope>NUCLEOTIDE SEQUENCE</scope>
    <source>
        <strain evidence="2">EPA10_1</strain>
    </source>
</reference>
<dbReference type="Proteomes" id="UP001224739">
    <property type="component" value="Unassembled WGS sequence"/>
</dbReference>
<protein>
    <submittedName>
        <fullName evidence="2">Uncharacterized protein</fullName>
    </submittedName>
</protein>